<dbReference type="InterPro" id="IPR036971">
    <property type="entry name" value="PDEase_catalytic_dom_sf"/>
</dbReference>
<dbReference type="GeneID" id="22915861"/>
<name>A0A023AXT1_GRENI</name>
<evidence type="ECO:0000259" key="3">
    <source>
        <dbReference type="Pfam" id="PF00233"/>
    </source>
</evidence>
<keyword evidence="2" id="KW-1133">Transmembrane helix</keyword>
<dbReference type="SUPFAM" id="SSF109604">
    <property type="entry name" value="HD-domain/PDEase-like"/>
    <property type="match status" value="1"/>
</dbReference>
<comment type="caution">
    <text evidence="4">The sequence shown here is derived from an EMBL/GenBank/DDBJ whole genome shotgun (WGS) entry which is preliminary data.</text>
</comment>
<gene>
    <name evidence="4" type="ORF">GNI_171090</name>
</gene>
<keyword evidence="5" id="KW-1185">Reference proteome</keyword>
<dbReference type="VEuPathDB" id="CryptoDB:GNI_171090"/>
<dbReference type="AlphaFoldDB" id="A0A023AXT1"/>
<accession>A0A023AXT1</accession>
<evidence type="ECO:0000313" key="4">
    <source>
        <dbReference type="EMBL" id="EZG43467.1"/>
    </source>
</evidence>
<sequence>MHSESLLTRQRGVPSNLQRTLMQQYEEATGGLSKMSTHSDRGLLLTGPPQEETEGERDGGEQHKTERELSLERKVSAERKESMEGKVSTERKITRGKRQHSARALAAEMSDTDTSDAEASATTSMSSWGFGLRRRVLNSVLPISPADGMLLHASVDWWPLKFRDPKVEGEFQRSCYMDILRVHHLVVISCWVVAGTILLGFGYSLLINLPSLILRTVEIAVLQISLGVVVIRYNRSEFNVGMFAVICCVLVLQYLQSLTLPSTVVATGEHGLTTAHVWSSKGSYYFDSDAAGKTSPFEVREANTFKYANIGSTWVIFYSLTLINNALGYTQAHAVNYNFMFWIFYLKMRIVTARLDIRRERLFHVEQIAAFMGQAVYSMATCAGQYVQELTARLVYSKEVNAMERVERYLKPASYVRSSIRNKSSAETLLDQLRSVRTLVETCRREFADRKRILAKVEKIGHSIQRCEDLMRAGVMEFGQIQVDHLPEAERHAIEALRDRPRRVQEDEVSYPPRDQTIDQATINLKQLLLPELQTIIHFSWNPEHCLQFCQSPHTASLFDNYPTSPTVQPRLATGRLQQTITPPSKIEPSKTLQANTELPGTGNPGTGNPGTGQLETGQSETGQSEMGQPETGQPEMGQPETGQSEMGQPAMVLVESIRALCAAFPDLTELVVPFCQLGLCMEAATPQNPYSNANTASISTRILVWLLKRFKVLQHLSTTELLTILIVSLGRFVGSPGIFSDSFLWSSNNRLSLLYNDKDVQSGYVGFIIHRLLQMDGCNPFSRISLNDKDDNVTSVLEWISLCSRALSNEEHYSVLGRFKLRVTATDFSTAKNMDDKKVVVALLMRASTFVSQWCALDEQRAHVSSKRLEEYAAQKTMSQEAVMQETVNPLEVTSSAYREAFSQIILSPMIEALEAVDPIGAFENVFSTTLSPEAVDLRLHPSKIQVAGTELPIRIWAAAVNTIHPKEFIENCTQINTWQSEKEWAACPNISLGNVNASA</sequence>
<dbReference type="GO" id="GO:0007165">
    <property type="term" value="P:signal transduction"/>
    <property type="evidence" value="ECO:0007669"/>
    <property type="project" value="InterPro"/>
</dbReference>
<evidence type="ECO:0000256" key="2">
    <source>
        <dbReference type="SAM" id="Phobius"/>
    </source>
</evidence>
<feature type="transmembrane region" description="Helical" evidence="2">
    <location>
        <begin position="182"/>
        <end position="206"/>
    </location>
</feature>
<feature type="transmembrane region" description="Helical" evidence="2">
    <location>
        <begin position="238"/>
        <end position="255"/>
    </location>
</feature>
<dbReference type="RefSeq" id="XP_011133318.1">
    <property type="nucleotide sequence ID" value="XM_011135016.1"/>
</dbReference>
<dbReference type="InterPro" id="IPR002073">
    <property type="entry name" value="PDEase_catalytic_dom"/>
</dbReference>
<evidence type="ECO:0000313" key="5">
    <source>
        <dbReference type="Proteomes" id="UP000019763"/>
    </source>
</evidence>
<dbReference type="Gene3D" id="1.10.1300.10">
    <property type="entry name" value="3'5'-cyclic nucleotide phosphodiesterase, catalytic domain"/>
    <property type="match status" value="1"/>
</dbReference>
<dbReference type="EMBL" id="AFNH02001281">
    <property type="protein sequence ID" value="EZG43467.1"/>
    <property type="molecule type" value="Genomic_DNA"/>
</dbReference>
<feature type="region of interest" description="Disordered" evidence="1">
    <location>
        <begin position="22"/>
        <end position="118"/>
    </location>
</feature>
<keyword evidence="2" id="KW-0472">Membrane</keyword>
<protein>
    <submittedName>
        <fullName evidence="4">Phosphodiesterase</fullName>
    </submittedName>
</protein>
<evidence type="ECO:0000256" key="1">
    <source>
        <dbReference type="SAM" id="MobiDB-lite"/>
    </source>
</evidence>
<feature type="compositionally biased region" description="Polar residues" evidence="1">
    <location>
        <begin position="614"/>
        <end position="627"/>
    </location>
</feature>
<feature type="transmembrane region" description="Helical" evidence="2">
    <location>
        <begin position="212"/>
        <end position="231"/>
    </location>
</feature>
<keyword evidence="2" id="KW-0812">Transmembrane</keyword>
<feature type="compositionally biased region" description="Basic and acidic residues" evidence="1">
    <location>
        <begin position="56"/>
        <end position="93"/>
    </location>
</feature>
<feature type="domain" description="PDEase" evidence="3">
    <location>
        <begin position="693"/>
        <end position="918"/>
    </location>
</feature>
<dbReference type="Pfam" id="PF00233">
    <property type="entry name" value="PDEase_I"/>
    <property type="match status" value="1"/>
</dbReference>
<proteinExistence type="predicted"/>
<dbReference type="Proteomes" id="UP000019763">
    <property type="component" value="Unassembled WGS sequence"/>
</dbReference>
<dbReference type="GO" id="GO:0004114">
    <property type="term" value="F:3',5'-cyclic-nucleotide phosphodiesterase activity"/>
    <property type="evidence" value="ECO:0007669"/>
    <property type="project" value="InterPro"/>
</dbReference>
<reference evidence="4" key="1">
    <citation type="submission" date="2013-12" db="EMBL/GenBank/DDBJ databases">
        <authorList>
            <person name="Omoto C.K."/>
            <person name="Sibley D."/>
            <person name="Venepally P."/>
            <person name="Hadjithomas M."/>
            <person name="Karamycheva S."/>
            <person name="Brunk B."/>
            <person name="Roos D."/>
            <person name="Caler E."/>
            <person name="Lorenzi H."/>
        </authorList>
    </citation>
    <scope>NUCLEOTIDE SEQUENCE</scope>
</reference>
<organism evidence="4 5">
    <name type="scientific">Gregarina niphandrodes</name>
    <name type="common">Septate eugregarine</name>
    <dbReference type="NCBI Taxonomy" id="110365"/>
    <lineage>
        <taxon>Eukaryota</taxon>
        <taxon>Sar</taxon>
        <taxon>Alveolata</taxon>
        <taxon>Apicomplexa</taxon>
        <taxon>Conoidasida</taxon>
        <taxon>Gregarinasina</taxon>
        <taxon>Eugregarinorida</taxon>
        <taxon>Gregarinidae</taxon>
        <taxon>Gregarina</taxon>
    </lineage>
</organism>
<feature type="region of interest" description="Disordered" evidence="1">
    <location>
        <begin position="561"/>
        <end position="647"/>
    </location>
</feature>